<dbReference type="EMBL" id="LKMD01000104">
    <property type="protein sequence ID" value="PIA94451.1"/>
    <property type="molecule type" value="Genomic_DNA"/>
</dbReference>
<keyword evidence="1" id="KW-0677">Repeat</keyword>
<reference evidence="4 6" key="2">
    <citation type="submission" date="2023-09" db="EMBL/GenBank/DDBJ databases">
        <title>Complete-Gapless Cercospora beticola genome.</title>
        <authorList>
            <person name="Wyatt N.A."/>
            <person name="Spanner R.E."/>
            <person name="Bolton M.D."/>
        </authorList>
    </citation>
    <scope>NUCLEOTIDE SEQUENCE [LARGE SCALE GENOMIC DNA]</scope>
    <source>
        <strain evidence="4">Cb09-40</strain>
    </source>
</reference>
<dbReference type="PANTHER" id="PTHR24189">
    <property type="entry name" value="MYOTROPHIN"/>
    <property type="match status" value="1"/>
</dbReference>
<evidence type="ECO:0000313" key="5">
    <source>
        <dbReference type="Proteomes" id="UP000230605"/>
    </source>
</evidence>
<evidence type="ECO:0000313" key="4">
    <source>
        <dbReference type="EMBL" id="WPB04671.1"/>
    </source>
</evidence>
<gene>
    <name evidence="3" type="ORF">CB0940_08105</name>
    <name evidence="4" type="ORF">RHO25_009317</name>
</gene>
<dbReference type="GO" id="GO:0005737">
    <property type="term" value="C:cytoplasm"/>
    <property type="evidence" value="ECO:0007669"/>
    <property type="project" value="TreeGrafter"/>
</dbReference>
<dbReference type="SUPFAM" id="SSF48403">
    <property type="entry name" value="Ankyrin repeat"/>
    <property type="match status" value="2"/>
</dbReference>
<evidence type="ECO:0000313" key="3">
    <source>
        <dbReference type="EMBL" id="PIA94451.1"/>
    </source>
</evidence>
<evidence type="ECO:0000313" key="6">
    <source>
        <dbReference type="Proteomes" id="UP001302367"/>
    </source>
</evidence>
<dbReference type="InterPro" id="IPR002110">
    <property type="entry name" value="Ankyrin_rpt"/>
</dbReference>
<proteinExistence type="predicted"/>
<dbReference type="OrthoDB" id="3182339at2759"/>
<dbReference type="EMBL" id="CP134189">
    <property type="protein sequence ID" value="WPB04671.1"/>
    <property type="molecule type" value="Genomic_DNA"/>
</dbReference>
<protein>
    <submittedName>
        <fullName evidence="3">Uncharacterized protein</fullName>
    </submittedName>
</protein>
<name>A0A2G5HPH0_CERBT</name>
<accession>A0A2G5HPH0</accession>
<dbReference type="Proteomes" id="UP000230605">
    <property type="component" value="Chromosome 6"/>
</dbReference>
<dbReference type="Gene3D" id="1.25.40.20">
    <property type="entry name" value="Ankyrin repeat-containing domain"/>
    <property type="match status" value="4"/>
</dbReference>
<evidence type="ECO:0000256" key="1">
    <source>
        <dbReference type="ARBA" id="ARBA00022737"/>
    </source>
</evidence>
<reference evidence="3 5" key="1">
    <citation type="submission" date="2015-10" db="EMBL/GenBank/DDBJ databases">
        <title>The cercosporin biosynthetic gene cluster was horizontally transferred to several fungal lineages and shown to be expanded in Cercospora beticola based on microsynteny with recipient genomes.</title>
        <authorList>
            <person name="De Jonge R."/>
            <person name="Ebert M.K."/>
            <person name="Suttle J.C."/>
            <person name="Jurick Ii W.M."/>
            <person name="Secor G.A."/>
            <person name="Thomma B.P."/>
            <person name="Van De Peer Y."/>
            <person name="Bolton M.D."/>
        </authorList>
    </citation>
    <scope>NUCLEOTIDE SEQUENCE [LARGE SCALE GENOMIC DNA]</scope>
    <source>
        <strain evidence="3 5">09-40</strain>
    </source>
</reference>
<dbReference type="Proteomes" id="UP001302367">
    <property type="component" value="Chromosome 6"/>
</dbReference>
<dbReference type="SMART" id="SM00248">
    <property type="entry name" value="ANK"/>
    <property type="match status" value="7"/>
</dbReference>
<dbReference type="AlphaFoldDB" id="A0A2G5HPH0"/>
<evidence type="ECO:0000256" key="2">
    <source>
        <dbReference type="ARBA" id="ARBA00023043"/>
    </source>
</evidence>
<dbReference type="InterPro" id="IPR050745">
    <property type="entry name" value="Multifunctional_regulatory"/>
</dbReference>
<dbReference type="PANTHER" id="PTHR24189:SF71">
    <property type="entry name" value="ANKYRIN REPEAT DOMAIN 39"/>
    <property type="match status" value="1"/>
</dbReference>
<sequence>MGSSSRYAFFELLIEAGFISDNPTLREKMLRNVQDRESKLVGLLLTAGVSLNVGPRNALKLAVTQMDLEMLDILTHETFRIAAEALDWIPPNATEQGVLKILGKLSALGLDGEPLNRRLICAVRCRHIREATELVRMGASVDYKQASALQAAIRNSDAAMLDTLLRAACTPKVLSRVVPALVKVRPPQKRLALLEKVLSKSTVPETLGGPLEMLLAEGDEADLECIALLLRYGASPDASDEESTNSVLVAAHHGWLHVLKLLCEASIRPLVLAKAVLVAFRQFSAADNDHDSSLETMRLLLSKGAKGAPVDQALLSAVIQDSRRSILDLLLTSGASANFKQGEAFYKALTNRSSRTFEVLCKTCPPNLTSTQRLMPLAIHQQYYVLSSLNTLLECTQHKRAALDTINGGECKFLRLAVLAVDISLLRDMLALKPSALSLQLAFGATARINKRRTRLDVMKLLLEQASGTEIGQTICIADQTQLAIDGDFEGLHLVLQHGASINHQGGIAVQKAAVSGHLEVLRLLLKHRPYIETVTKACLACLKSFQKGSDFSPDHVNTIYESLLNASAGTDNSLLSNLLQASVQSVPRDVQFPALLLRRGAKVHEQTTKAALEAGSDDLLHLIIRKTSGKELFHLASACEMSAGRRIWILDECLKQDVSQVDKSRALLHSLSAKRIHDLSAADCLLRHGADISFEDGEAFKLAIRAQSAEAIKILGKRLNTRKVANNAFAYASKATFSDTRARFEIYRVLLEGNLVDKSNCYAALKNCFDRQGGDFDTIRLLVTKGADPYAASFILTLCTGTTKQFRELCKSVDLNRAVDAVLSTFHDEADAARWFKLCLRERPSSAQITKADLLTRCIKKYPDGQVLAGLILAKSNLASQTVLCSVFPGCAEEKCSVLIWALLCRPRVSNKTVLDLLGAGCDIDFATPVTVLSASMACVLDKNRTQILEALLEIRPGLAFDNHVPASVLACLGARSGSASKDPINEIGTLTLCQASIYLGNIDAYDLLMNNSVSDEDDLHLAAWLALPKFVGKLLETHNSNLESEAYSNYTPLAVALETDSGQSCCKVADTEAPFEVRRKETIELLAKKSAFTWRHRQRTYVHIALSKGPETTKILLDILDMKNNPWRFTMLVYEDKAGRRYTPYEYVTELMNIQPSEREGLLRCLAAGNLLTTLELAASGGR</sequence>
<keyword evidence="2" id="KW-0040">ANK repeat</keyword>
<organism evidence="3 5">
    <name type="scientific">Cercospora beticola</name>
    <name type="common">Sugarbeet leaf spot fungus</name>
    <dbReference type="NCBI Taxonomy" id="122368"/>
    <lineage>
        <taxon>Eukaryota</taxon>
        <taxon>Fungi</taxon>
        <taxon>Dikarya</taxon>
        <taxon>Ascomycota</taxon>
        <taxon>Pezizomycotina</taxon>
        <taxon>Dothideomycetes</taxon>
        <taxon>Dothideomycetidae</taxon>
        <taxon>Mycosphaerellales</taxon>
        <taxon>Mycosphaerellaceae</taxon>
        <taxon>Cercospora</taxon>
    </lineage>
</organism>
<keyword evidence="6" id="KW-1185">Reference proteome</keyword>
<dbReference type="InterPro" id="IPR036770">
    <property type="entry name" value="Ankyrin_rpt-contain_sf"/>
</dbReference>
<dbReference type="GO" id="GO:0005634">
    <property type="term" value="C:nucleus"/>
    <property type="evidence" value="ECO:0007669"/>
    <property type="project" value="TreeGrafter"/>
</dbReference>